<organism evidence="1 2">
    <name type="scientific">Smallanthus sonchifolius</name>
    <dbReference type="NCBI Taxonomy" id="185202"/>
    <lineage>
        <taxon>Eukaryota</taxon>
        <taxon>Viridiplantae</taxon>
        <taxon>Streptophyta</taxon>
        <taxon>Embryophyta</taxon>
        <taxon>Tracheophyta</taxon>
        <taxon>Spermatophyta</taxon>
        <taxon>Magnoliopsida</taxon>
        <taxon>eudicotyledons</taxon>
        <taxon>Gunneridae</taxon>
        <taxon>Pentapetalae</taxon>
        <taxon>asterids</taxon>
        <taxon>campanulids</taxon>
        <taxon>Asterales</taxon>
        <taxon>Asteraceae</taxon>
        <taxon>Asteroideae</taxon>
        <taxon>Heliantheae alliance</taxon>
        <taxon>Millerieae</taxon>
        <taxon>Smallanthus</taxon>
    </lineage>
</organism>
<sequence>MNKTDGYQLVLDSPIIDKAEGLLTFDLSIKIKYQSIVPISICSRSEPERGSNKGNRPFRDSFCLSLDYMQKLCSECRNKCSEYRFCTVSAETSAVSAETSAVSAETVQ</sequence>
<dbReference type="EMBL" id="CM042039">
    <property type="protein sequence ID" value="KAI3725474.1"/>
    <property type="molecule type" value="Genomic_DNA"/>
</dbReference>
<accession>A0ACB9BTZ0</accession>
<protein>
    <submittedName>
        <fullName evidence="1">Uncharacterized protein</fullName>
    </submittedName>
</protein>
<name>A0ACB9BTZ0_9ASTR</name>
<evidence type="ECO:0000313" key="2">
    <source>
        <dbReference type="Proteomes" id="UP001056120"/>
    </source>
</evidence>
<comment type="caution">
    <text evidence="1">The sequence shown here is derived from an EMBL/GenBank/DDBJ whole genome shotgun (WGS) entry which is preliminary data.</text>
</comment>
<reference evidence="1 2" key="2">
    <citation type="journal article" date="2022" name="Mol. Ecol. Resour.">
        <title>The genomes of chicory, endive, great burdock and yacon provide insights into Asteraceae paleo-polyploidization history and plant inulin production.</title>
        <authorList>
            <person name="Fan W."/>
            <person name="Wang S."/>
            <person name="Wang H."/>
            <person name="Wang A."/>
            <person name="Jiang F."/>
            <person name="Liu H."/>
            <person name="Zhao H."/>
            <person name="Xu D."/>
            <person name="Zhang Y."/>
        </authorList>
    </citation>
    <scope>NUCLEOTIDE SEQUENCE [LARGE SCALE GENOMIC DNA]</scope>
    <source>
        <strain evidence="2">cv. Yunnan</strain>
        <tissue evidence="1">Leaves</tissue>
    </source>
</reference>
<evidence type="ECO:0000313" key="1">
    <source>
        <dbReference type="EMBL" id="KAI3725474.1"/>
    </source>
</evidence>
<gene>
    <name evidence="1" type="ORF">L1987_65262</name>
</gene>
<reference evidence="2" key="1">
    <citation type="journal article" date="2022" name="Mol. Ecol. Resour.">
        <title>The genomes of chicory, endive, great burdock and yacon provide insights into Asteraceae palaeo-polyploidization history and plant inulin production.</title>
        <authorList>
            <person name="Fan W."/>
            <person name="Wang S."/>
            <person name="Wang H."/>
            <person name="Wang A."/>
            <person name="Jiang F."/>
            <person name="Liu H."/>
            <person name="Zhao H."/>
            <person name="Xu D."/>
            <person name="Zhang Y."/>
        </authorList>
    </citation>
    <scope>NUCLEOTIDE SEQUENCE [LARGE SCALE GENOMIC DNA]</scope>
    <source>
        <strain evidence="2">cv. Yunnan</strain>
    </source>
</reference>
<dbReference type="Proteomes" id="UP001056120">
    <property type="component" value="Linkage Group LG22"/>
</dbReference>
<proteinExistence type="predicted"/>
<keyword evidence="2" id="KW-1185">Reference proteome</keyword>